<gene>
    <name evidence="6" type="ORF">PPENT_87.1.T0140383</name>
</gene>
<evidence type="ECO:0000256" key="2">
    <source>
        <dbReference type="ARBA" id="ARBA00022737"/>
    </source>
</evidence>
<feature type="transmembrane region" description="Helical" evidence="4">
    <location>
        <begin position="1080"/>
        <end position="1102"/>
    </location>
</feature>
<keyword evidence="4" id="KW-0812">Transmembrane</keyword>
<feature type="chain" id="PRO_5035861372" evidence="5">
    <location>
        <begin position="17"/>
        <end position="1126"/>
    </location>
</feature>
<proteinExistence type="predicted"/>
<keyword evidence="2" id="KW-0677">Repeat</keyword>
<sequence>MILLIVLVYTTHQTLIYQFHANSAIRDEWQDYYNYVNFNTCGGIQYFGKSTSGQSYISRIFLDLEPHSHIIVDAEYLNIDNNYQPFFYIDEQQINYQSVISSSQLCGNIQLDYINTISIIRQNNRRTVWMYLQQFNAGGLISLRLSIIKCQYECAECIENYHTFCLQWKLHQYSFNQKLITNSDGWTFVQSYNYINYFSCGYCQLLQFKEIKYSTELPPHQDVLIRFFKYWNTIIVVDYLYGKYSISSSNQQIEILIRNHNDPILLLNIKTQIDSQYSVIRDFEIFYTQTEIMFNNLNEGCLEQIDDKCLICQEGWIYDEFLEHCYPTCGDGIIQGQEQCDHGNLISNNSCYLCQYSCIQFCSICQFGICLQCQDGFVINANFNCEPLCGDGNLIPYSTEQCELAVNGVWDDCQECRFVSIQNCKTNYFTICLECEVGFQIQDNMCLPYCGDKLILDQYEDCDDGNLQPYDGCFNCKFQCIEDCNICERGQCILRCEDGYEFFNNSCLSVCGDLIITKEEDCDDGNLQPYDGCFNCKYSCPQNCFDCYQGTCLECNYQYQLLISNQCQQQQNCGDGLLQEQEDCDDGNYQAVDGCKDCLIEQNWICITMTRDSLSLCTFVKAPNLVINYLNMTQNKQYISIQFNQKVKIYTAQPLSETINFQILNIEKKNWNSSLYIIQDVGSDVNFGEFIVQIEISQLLEFRPVLKIKVNQTVANIDDAVLDNFEKTITLQYPKFLDEKQNDYSQNLKNLNKFIIYSLSGITGISLLLGSGDLFIEIIAILQFQQYLRYINLNYPGNLEIYFTVNDMITIQPLLDFIYFPQLLLFIDIQQNQEYSDGKFNVYKQSSNLIINLSSQIFQFLVFLFIILLFQFIKKVLYNWIFCSRYFYYMSSLSLYINPKVIFKFSQSFYKICMELLKLKRFMSFQGLQKALFLNGWDIIFKTLLYTRNIQTKNYIDIVQIIIASIILILYFTIFINFFKSKQKLSKKNSYQIFETLNFGRQFFFLLFLIYVQSSQILQLGLLLMTSILQIRFLYNYRCLFNKKYYIVQMVVEISVLTFIISSFLYIQECNEFFNEQKKILLGWIQAIILSSGIIIELIWVCKDLLQKLIQNCRRQSQIVKNPLFS</sequence>
<dbReference type="NCBIfam" id="TIGR02232">
    <property type="entry name" value="myxo_disulf_rpt"/>
    <property type="match status" value="3"/>
</dbReference>
<protein>
    <submittedName>
        <fullName evidence="6">Uncharacterized protein</fullName>
    </submittedName>
</protein>
<evidence type="ECO:0000256" key="4">
    <source>
        <dbReference type="SAM" id="Phobius"/>
    </source>
</evidence>
<dbReference type="InterPro" id="IPR011936">
    <property type="entry name" value="Myxo_disulph_rpt"/>
</dbReference>
<accession>A0A8S1T4B2</accession>
<dbReference type="EMBL" id="CAJJDO010000014">
    <property type="protein sequence ID" value="CAD8145704.1"/>
    <property type="molecule type" value="Genomic_DNA"/>
</dbReference>
<keyword evidence="7" id="KW-1185">Reference proteome</keyword>
<keyword evidence="1 5" id="KW-0732">Signal</keyword>
<evidence type="ECO:0000313" key="7">
    <source>
        <dbReference type="Proteomes" id="UP000689195"/>
    </source>
</evidence>
<keyword evidence="4" id="KW-0472">Membrane</keyword>
<keyword evidence="4" id="KW-1133">Transmembrane helix</keyword>
<dbReference type="Pfam" id="PF13948">
    <property type="entry name" value="DUF4215"/>
    <property type="match status" value="5"/>
</dbReference>
<evidence type="ECO:0000256" key="3">
    <source>
        <dbReference type="ARBA" id="ARBA00023157"/>
    </source>
</evidence>
<feature type="transmembrane region" description="Helical" evidence="4">
    <location>
        <begin position="927"/>
        <end position="946"/>
    </location>
</feature>
<keyword evidence="3" id="KW-1015">Disulfide bond</keyword>
<feature type="signal peptide" evidence="5">
    <location>
        <begin position="1"/>
        <end position="16"/>
    </location>
</feature>
<dbReference type="PANTHER" id="PTHR38934">
    <property type="entry name" value="HYPHALLY REGULATED CELL WALL PROTEIN 1"/>
    <property type="match status" value="1"/>
</dbReference>
<feature type="transmembrane region" description="Helical" evidence="4">
    <location>
        <begin position="754"/>
        <end position="782"/>
    </location>
</feature>
<comment type="caution">
    <text evidence="6">The sequence shown here is derived from an EMBL/GenBank/DDBJ whole genome shotgun (WGS) entry which is preliminary data.</text>
</comment>
<feature type="transmembrane region" description="Helical" evidence="4">
    <location>
        <begin position="849"/>
        <end position="874"/>
    </location>
</feature>
<dbReference type="OrthoDB" id="309244at2759"/>
<dbReference type="PANTHER" id="PTHR38934:SF6">
    <property type="entry name" value="CHROMOSOME UNDETERMINED SCAFFOLD_176, WHOLE GENOME SHOTGUN SEQUENCE"/>
    <property type="match status" value="1"/>
</dbReference>
<dbReference type="Proteomes" id="UP000689195">
    <property type="component" value="Unassembled WGS sequence"/>
</dbReference>
<feature type="transmembrane region" description="Helical" evidence="4">
    <location>
        <begin position="958"/>
        <end position="979"/>
    </location>
</feature>
<name>A0A8S1T4B2_9CILI</name>
<evidence type="ECO:0000256" key="1">
    <source>
        <dbReference type="ARBA" id="ARBA00022729"/>
    </source>
</evidence>
<dbReference type="AlphaFoldDB" id="A0A8S1T4B2"/>
<reference evidence="6" key="1">
    <citation type="submission" date="2021-01" db="EMBL/GenBank/DDBJ databases">
        <authorList>
            <consortium name="Genoscope - CEA"/>
            <person name="William W."/>
        </authorList>
    </citation>
    <scope>NUCLEOTIDE SEQUENCE</scope>
</reference>
<organism evidence="6 7">
    <name type="scientific">Paramecium pentaurelia</name>
    <dbReference type="NCBI Taxonomy" id="43138"/>
    <lineage>
        <taxon>Eukaryota</taxon>
        <taxon>Sar</taxon>
        <taxon>Alveolata</taxon>
        <taxon>Ciliophora</taxon>
        <taxon>Intramacronucleata</taxon>
        <taxon>Oligohymenophorea</taxon>
        <taxon>Peniculida</taxon>
        <taxon>Parameciidae</taxon>
        <taxon>Paramecium</taxon>
    </lineage>
</organism>
<feature type="transmembrane region" description="Helical" evidence="4">
    <location>
        <begin position="886"/>
        <end position="906"/>
    </location>
</feature>
<evidence type="ECO:0000313" key="6">
    <source>
        <dbReference type="EMBL" id="CAD8145704.1"/>
    </source>
</evidence>
<feature type="transmembrane region" description="Helical" evidence="4">
    <location>
        <begin position="1047"/>
        <end position="1068"/>
    </location>
</feature>
<evidence type="ECO:0000256" key="5">
    <source>
        <dbReference type="SAM" id="SignalP"/>
    </source>
</evidence>